<evidence type="ECO:0008006" key="3">
    <source>
        <dbReference type="Google" id="ProtNLM"/>
    </source>
</evidence>
<organism evidence="1 2">
    <name type="scientific">Caenorhabditis angaria</name>
    <dbReference type="NCBI Taxonomy" id="860376"/>
    <lineage>
        <taxon>Eukaryota</taxon>
        <taxon>Metazoa</taxon>
        <taxon>Ecdysozoa</taxon>
        <taxon>Nematoda</taxon>
        <taxon>Chromadorea</taxon>
        <taxon>Rhabditida</taxon>
        <taxon>Rhabditina</taxon>
        <taxon>Rhabditomorpha</taxon>
        <taxon>Rhabditoidea</taxon>
        <taxon>Rhabditidae</taxon>
        <taxon>Peloderinae</taxon>
        <taxon>Caenorhabditis</taxon>
    </lineage>
</organism>
<name>A0A9P1N7J4_9PELO</name>
<evidence type="ECO:0000313" key="1">
    <source>
        <dbReference type="EMBL" id="CAI5450717.1"/>
    </source>
</evidence>
<dbReference type="AlphaFoldDB" id="A0A9P1N7J4"/>
<proteinExistence type="predicted"/>
<comment type="caution">
    <text evidence="1">The sequence shown here is derived from an EMBL/GenBank/DDBJ whole genome shotgun (WGS) entry which is preliminary data.</text>
</comment>
<sequence length="75" mass="8511">MISGFSAIQNDWNYCTRMELEIGVKCAKISQKITSSNQSIFCVELEKCLIDLACPEGREFAESLLDEIQPFCEKN</sequence>
<reference evidence="1" key="1">
    <citation type="submission" date="2022-11" db="EMBL/GenBank/DDBJ databases">
        <authorList>
            <person name="Kikuchi T."/>
        </authorList>
    </citation>
    <scope>NUCLEOTIDE SEQUENCE</scope>
    <source>
        <strain evidence="1">PS1010</strain>
    </source>
</reference>
<dbReference type="Proteomes" id="UP001152747">
    <property type="component" value="Unassembled WGS sequence"/>
</dbReference>
<keyword evidence="2" id="KW-1185">Reference proteome</keyword>
<gene>
    <name evidence="1" type="ORF">CAMP_LOCUS13354</name>
</gene>
<protein>
    <recommendedName>
        <fullName evidence="3">DUF19 domain-containing protein</fullName>
    </recommendedName>
</protein>
<dbReference type="EMBL" id="CANHGI010000005">
    <property type="protein sequence ID" value="CAI5450717.1"/>
    <property type="molecule type" value="Genomic_DNA"/>
</dbReference>
<evidence type="ECO:0000313" key="2">
    <source>
        <dbReference type="Proteomes" id="UP001152747"/>
    </source>
</evidence>
<accession>A0A9P1N7J4</accession>